<name>A0A7S9WR54_9BACT</name>
<accession>A0A7S9WR54</accession>
<evidence type="ECO:0000313" key="1">
    <source>
        <dbReference type="EMBL" id="QPH90217.1"/>
    </source>
</evidence>
<dbReference type="EMBL" id="CP060707">
    <property type="protein sequence ID" value="QPH90217.1"/>
    <property type="molecule type" value="Genomic_DNA"/>
</dbReference>
<dbReference type="Proteomes" id="UP000594508">
    <property type="component" value="Chromosome"/>
</dbReference>
<dbReference type="RefSeq" id="WP_196376870.1">
    <property type="nucleotide sequence ID" value="NZ_CP060707.1"/>
</dbReference>
<dbReference type="AlphaFoldDB" id="A0A7S9WR54"/>
<reference evidence="1 2" key="1">
    <citation type="journal article" date="2018" name="Emerg. Microbes Infect.">
        <title>Genomic analysis of oral Campylobacter concisus strains identified a potential bacterial molecular marker associated with active Crohn's disease.</title>
        <authorList>
            <person name="Liu F."/>
            <person name="Ma R."/>
            <person name="Tay C.Y.A."/>
            <person name="Octavia S."/>
            <person name="Lan R."/>
            <person name="Chung H.K.L."/>
            <person name="Riordan S.M."/>
            <person name="Grimm M.C."/>
            <person name="Leong R.W."/>
            <person name="Tanaka M.M."/>
            <person name="Connor S."/>
            <person name="Zhang L."/>
        </authorList>
    </citation>
    <scope>NUCLEOTIDE SEQUENCE [LARGE SCALE GENOMIC DNA]</scope>
    <source>
        <strain evidence="1 2">P1CDO2</strain>
    </source>
</reference>
<proteinExistence type="predicted"/>
<gene>
    <name evidence="1" type="ORF">CVT00_01355</name>
</gene>
<organism evidence="1 2">
    <name type="scientific">Campylobacter concisus</name>
    <dbReference type="NCBI Taxonomy" id="199"/>
    <lineage>
        <taxon>Bacteria</taxon>
        <taxon>Pseudomonadati</taxon>
        <taxon>Campylobacterota</taxon>
        <taxon>Epsilonproteobacteria</taxon>
        <taxon>Campylobacterales</taxon>
        <taxon>Campylobacteraceae</taxon>
        <taxon>Campylobacter</taxon>
    </lineage>
</organism>
<sequence>MKSNGEESSSNYNLATSTLSAKDISLSSNTINALASVIEATNVDVNTKLLNLVSAKSTSVNTSLSNNAGVLTATIKTKGKIEEIEIPAIIKVKDKFTLNGKDITDKLDTTAFKAINDSLNSEEFKEGVIRELRSNSNTPIDEETINQVKAVLNSKEWEDKTTTLSGMGALIITAIVTFLTAGAGTAVAGALGAAASSTASAAISAMTTAVIANSTVQLTNNLLSHGKVKFDASSLAKSAISAGVGSYVSSYISSISTLSNTNIINTPTYTFSYADLLSSTSNAAINSAIYKTNFKDALLSNLISKATDNAYKAVGGYSSSEANINSNSLFKESGLGKIALHSAVGALSAKLSHENVAAGALSGAVNEAVSSILYKDTSNMSTKEIEAYNNKRLLASQLIGIIAGGIANGDKGANTGYKITTSADTYNRQLHQREIDFINNKNNIESFKSKLQTTTNKIYSDDEAKSILAKAALSLTDRSFNEAYRQSLSSNDLYNIELATNFIKQSSFYNTSLDNTNAFNPDKKQYEDRYIYLDSFTNNREFYDKNLKVDTKLSNDIANFATGFAKGGINLVKDTITGVYHLVNNPKEFVNALANIPNIPSEIKEGIDKGDLDVVLGDYESVTARDTEFIAGLTGSGAVANKAGKAAWDRFGKKPSEVTSDVTKIDNPAIEAVKDKDSAANVALYEKYKKELYFLEIFNSDGTLTENAIKASKIINSSSGEKIGNKKLIAELSKRGDIKDWVKAKVKVGKDEVHFYKNLKTNEVYYEMDYKTKFGGKK</sequence>
<protein>
    <submittedName>
        <fullName evidence="1">DUF637 domain-containing protein</fullName>
    </submittedName>
</protein>
<evidence type="ECO:0000313" key="2">
    <source>
        <dbReference type="Proteomes" id="UP000594508"/>
    </source>
</evidence>